<dbReference type="GO" id="GO:0005829">
    <property type="term" value="C:cytosol"/>
    <property type="evidence" value="ECO:0007669"/>
    <property type="project" value="TreeGrafter"/>
</dbReference>
<dbReference type="InterPro" id="IPR035959">
    <property type="entry name" value="RutC-like_sf"/>
</dbReference>
<dbReference type="PANTHER" id="PTHR11803">
    <property type="entry name" value="2-IMINOBUTANOATE/2-IMINOPROPANOATE DEAMINASE RIDA"/>
    <property type="match status" value="1"/>
</dbReference>
<sequence length="151" mass="16470">MATAINPSAVWSPFGTFSMAVVQGDGHIVHLKGQVSLDVHGHIVGRGNIRAQIRQTLENIRDVLRSIGGSMSDILSLVHYTTDIEAFMAAGDIRAEFFAVPYPVTTTVQIQRLYHIDLMVEITAVAEIPRSRFRVPDASQIAVDDSRGAAK</sequence>
<dbReference type="RefSeq" id="WP_074774491.1">
    <property type="nucleotide sequence ID" value="NZ_FNKP01000004.1"/>
</dbReference>
<dbReference type="AlphaFoldDB" id="A0A1H1JYI0"/>
<dbReference type="SUPFAM" id="SSF55298">
    <property type="entry name" value="YjgF-like"/>
    <property type="match status" value="1"/>
</dbReference>
<dbReference type="EMBL" id="FNKP01000004">
    <property type="protein sequence ID" value="SDR55044.1"/>
    <property type="molecule type" value="Genomic_DNA"/>
</dbReference>
<dbReference type="OrthoDB" id="9803101at2"/>
<proteinExistence type="inferred from homology"/>
<dbReference type="CDD" id="cd00448">
    <property type="entry name" value="YjgF_YER057c_UK114_family"/>
    <property type="match status" value="1"/>
</dbReference>
<comment type="similarity">
    <text evidence="1">Belongs to the RutC family.</text>
</comment>
<reference evidence="3" key="1">
    <citation type="submission" date="2016-10" db="EMBL/GenBank/DDBJ databases">
        <authorList>
            <person name="Varghese N."/>
        </authorList>
    </citation>
    <scope>NUCLEOTIDE SEQUENCE [LARGE SCALE GENOMIC DNA]</scope>
    <source>
        <strain evidence="3">GAS106B</strain>
    </source>
</reference>
<dbReference type="Gene3D" id="3.30.1330.40">
    <property type="entry name" value="RutC-like"/>
    <property type="match status" value="1"/>
</dbReference>
<dbReference type="Proteomes" id="UP000183487">
    <property type="component" value="Unassembled WGS sequence"/>
</dbReference>
<dbReference type="GO" id="GO:0019239">
    <property type="term" value="F:deaminase activity"/>
    <property type="evidence" value="ECO:0007669"/>
    <property type="project" value="TreeGrafter"/>
</dbReference>
<dbReference type="Pfam" id="PF01042">
    <property type="entry name" value="Ribonuc_L-PSP"/>
    <property type="match status" value="1"/>
</dbReference>
<dbReference type="PANTHER" id="PTHR11803:SF58">
    <property type="entry name" value="PROTEIN HMF1-RELATED"/>
    <property type="match status" value="1"/>
</dbReference>
<protein>
    <submittedName>
        <fullName evidence="2">Enamine deaminase RidA, house cleaning of reactive enamine intermediates, YjgF/YER057c/UK114 family</fullName>
    </submittedName>
</protein>
<organism evidence="2 3">
    <name type="scientific">Paraburkholderia fungorum</name>
    <dbReference type="NCBI Taxonomy" id="134537"/>
    <lineage>
        <taxon>Bacteria</taxon>
        <taxon>Pseudomonadati</taxon>
        <taxon>Pseudomonadota</taxon>
        <taxon>Betaproteobacteria</taxon>
        <taxon>Burkholderiales</taxon>
        <taxon>Burkholderiaceae</taxon>
        <taxon>Paraburkholderia</taxon>
    </lineage>
</organism>
<name>A0A1H1JYI0_9BURK</name>
<evidence type="ECO:0000313" key="3">
    <source>
        <dbReference type="Proteomes" id="UP000183487"/>
    </source>
</evidence>
<accession>A0A1H1JYI0</accession>
<gene>
    <name evidence="2" type="ORF">SAMN05443245_7576</name>
</gene>
<evidence type="ECO:0000313" key="2">
    <source>
        <dbReference type="EMBL" id="SDR55044.1"/>
    </source>
</evidence>
<keyword evidence="3" id="KW-1185">Reference proteome</keyword>
<evidence type="ECO:0000256" key="1">
    <source>
        <dbReference type="ARBA" id="ARBA00010552"/>
    </source>
</evidence>
<dbReference type="InterPro" id="IPR006175">
    <property type="entry name" value="YjgF/YER057c/UK114"/>
</dbReference>